<evidence type="ECO:0000313" key="1">
    <source>
        <dbReference type="EMBL" id="TCP27320.1"/>
    </source>
</evidence>
<accession>A0A4R2NYL2</accession>
<keyword evidence="2" id="KW-1185">Reference proteome</keyword>
<dbReference type="AlphaFoldDB" id="A0A4R2NYL2"/>
<organism evidence="1 2">
    <name type="scientific">Rhodovulum adriaticum</name>
    <name type="common">Rhodopseudomonas adriatica</name>
    <dbReference type="NCBI Taxonomy" id="35804"/>
    <lineage>
        <taxon>Bacteria</taxon>
        <taxon>Pseudomonadati</taxon>
        <taxon>Pseudomonadota</taxon>
        <taxon>Alphaproteobacteria</taxon>
        <taxon>Rhodobacterales</taxon>
        <taxon>Paracoccaceae</taxon>
        <taxon>Rhodovulum</taxon>
    </lineage>
</organism>
<gene>
    <name evidence="1" type="ORF">EV656_101225</name>
</gene>
<dbReference type="EMBL" id="SLXL01000001">
    <property type="protein sequence ID" value="TCP27320.1"/>
    <property type="molecule type" value="Genomic_DNA"/>
</dbReference>
<dbReference type="Proteomes" id="UP000295733">
    <property type="component" value="Unassembled WGS sequence"/>
</dbReference>
<dbReference type="RefSeq" id="WP_132598589.1">
    <property type="nucleotide sequence ID" value="NZ_NRRP01000001.1"/>
</dbReference>
<sequence length="64" mass="7126">MTHRELSRRLIAIARHEGDPTNPIATARRRGWLDAQGQPTRNGRELVAAMLGQRGTRPSLRVVG</sequence>
<protein>
    <submittedName>
        <fullName evidence="1">Uncharacterized protein</fullName>
    </submittedName>
</protein>
<dbReference type="OrthoDB" id="7871601at2"/>
<name>A0A4R2NYL2_RHOAD</name>
<comment type="caution">
    <text evidence="1">The sequence shown here is derived from an EMBL/GenBank/DDBJ whole genome shotgun (WGS) entry which is preliminary data.</text>
</comment>
<proteinExistence type="predicted"/>
<evidence type="ECO:0000313" key="2">
    <source>
        <dbReference type="Proteomes" id="UP000295733"/>
    </source>
</evidence>
<reference evidence="1 2" key="1">
    <citation type="submission" date="2019-03" db="EMBL/GenBank/DDBJ databases">
        <title>Genomic Encyclopedia of Type Strains, Phase IV (KMG-IV): sequencing the most valuable type-strain genomes for metagenomic binning, comparative biology and taxonomic classification.</title>
        <authorList>
            <person name="Goeker M."/>
        </authorList>
    </citation>
    <scope>NUCLEOTIDE SEQUENCE [LARGE SCALE GENOMIC DNA]</scope>
    <source>
        <strain evidence="1 2">DSM 2781</strain>
    </source>
</reference>